<dbReference type="KEGG" id="dez:DKM44_04750"/>
<dbReference type="RefSeq" id="WP_109825862.1">
    <property type="nucleotide sequence ID" value="NZ_CP029494.1"/>
</dbReference>
<evidence type="ECO:0000313" key="3">
    <source>
        <dbReference type="Proteomes" id="UP000245368"/>
    </source>
</evidence>
<evidence type="ECO:0000256" key="1">
    <source>
        <dbReference type="SAM" id="MobiDB-lite"/>
    </source>
</evidence>
<organism evidence="2 3">
    <name type="scientific">Deinococcus irradiatisoli</name>
    <dbReference type="NCBI Taxonomy" id="2202254"/>
    <lineage>
        <taxon>Bacteria</taxon>
        <taxon>Thermotogati</taxon>
        <taxon>Deinococcota</taxon>
        <taxon>Deinococci</taxon>
        <taxon>Deinococcales</taxon>
        <taxon>Deinococcaceae</taxon>
        <taxon>Deinococcus</taxon>
    </lineage>
</organism>
<feature type="compositionally biased region" description="Basic and acidic residues" evidence="1">
    <location>
        <begin position="14"/>
        <end position="34"/>
    </location>
</feature>
<dbReference type="AlphaFoldDB" id="A0A2Z3JCE6"/>
<dbReference type="Proteomes" id="UP000245368">
    <property type="component" value="Chromosome"/>
</dbReference>
<dbReference type="EMBL" id="CP029494">
    <property type="protein sequence ID" value="AWN22625.1"/>
    <property type="molecule type" value="Genomic_DNA"/>
</dbReference>
<evidence type="ECO:0000313" key="2">
    <source>
        <dbReference type="EMBL" id="AWN22625.1"/>
    </source>
</evidence>
<proteinExistence type="predicted"/>
<keyword evidence="3" id="KW-1185">Reference proteome</keyword>
<sequence>MTQHGRYGDAPLGKSDEELREEGADALTNDERLRHAEMGDDEGVPVFIPVGATTSPAVVGADTVVSSEEQEEASEQRPDVP</sequence>
<accession>A0A2Z3JCE6</accession>
<protein>
    <submittedName>
        <fullName evidence="2">Uncharacterized protein</fullName>
    </submittedName>
</protein>
<reference evidence="2 3" key="1">
    <citation type="submission" date="2018-05" db="EMBL/GenBank/DDBJ databases">
        <title>Complete Genome Sequence of Deinococcus sp. strain 17bor-2.</title>
        <authorList>
            <person name="Srinivasan S."/>
        </authorList>
    </citation>
    <scope>NUCLEOTIDE SEQUENCE [LARGE SCALE GENOMIC DNA]</scope>
    <source>
        <strain evidence="2 3">17bor-2</strain>
    </source>
</reference>
<name>A0A2Z3JCE6_9DEIO</name>
<gene>
    <name evidence="2" type="ORF">DKM44_04750</name>
</gene>
<feature type="region of interest" description="Disordered" evidence="1">
    <location>
        <begin position="1"/>
        <end position="34"/>
    </location>
</feature>
<dbReference type="OrthoDB" id="72293at2"/>